<dbReference type="KEGG" id="pki:111850252"/>
<dbReference type="InterPro" id="IPR051148">
    <property type="entry name" value="Zona_Pellucida_Domain_gp"/>
</dbReference>
<dbReference type="InterPro" id="IPR048290">
    <property type="entry name" value="ZP_chr"/>
</dbReference>
<evidence type="ECO:0000256" key="1">
    <source>
        <dbReference type="ARBA" id="ARBA00004251"/>
    </source>
</evidence>
<dbReference type="CDD" id="cd00111">
    <property type="entry name" value="Trefoil"/>
    <property type="match status" value="1"/>
</dbReference>
<dbReference type="InterPro" id="IPR042235">
    <property type="entry name" value="ZP-C_dom"/>
</dbReference>
<evidence type="ECO:0000256" key="5">
    <source>
        <dbReference type="ARBA" id="ARBA00022685"/>
    </source>
</evidence>
<name>A0A3B3SU21_9TELE</name>
<dbReference type="GO" id="GO:0035804">
    <property type="term" value="F:structural constituent of egg coat"/>
    <property type="evidence" value="ECO:0007669"/>
    <property type="project" value="TreeGrafter"/>
</dbReference>
<dbReference type="STRING" id="1676925.ENSPKIP00000033850"/>
<evidence type="ECO:0000256" key="2">
    <source>
        <dbReference type="ARBA" id="ARBA00022475"/>
    </source>
</evidence>
<evidence type="ECO:0000256" key="15">
    <source>
        <dbReference type="ARBA" id="ARBA00042273"/>
    </source>
</evidence>
<evidence type="ECO:0000256" key="11">
    <source>
        <dbReference type="ARBA" id="ARBA00023279"/>
    </source>
</evidence>
<dbReference type="SMART" id="SM00241">
    <property type="entry name" value="ZP"/>
    <property type="match status" value="1"/>
</dbReference>
<dbReference type="PROSITE" id="PS51448">
    <property type="entry name" value="P_TREFOIL_2"/>
    <property type="match status" value="1"/>
</dbReference>
<dbReference type="InterPro" id="IPR055356">
    <property type="entry name" value="ZP-N"/>
</dbReference>
<dbReference type="GO" id="GO:0035805">
    <property type="term" value="C:egg coat"/>
    <property type="evidence" value="ECO:0007669"/>
    <property type="project" value="UniProtKB-SubCell"/>
</dbReference>
<keyword evidence="3" id="KW-0964">Secreted</keyword>
<keyword evidence="6" id="KW-0812">Transmembrane</keyword>
<evidence type="ECO:0000256" key="14">
    <source>
        <dbReference type="ARBA" id="ARBA00040238"/>
    </source>
</evidence>
<dbReference type="SUPFAM" id="SSF57492">
    <property type="entry name" value="Trefoil"/>
    <property type="match status" value="1"/>
</dbReference>
<evidence type="ECO:0000313" key="21">
    <source>
        <dbReference type="Ensembl" id="ENSPKIP00000033850.1"/>
    </source>
</evidence>
<keyword evidence="11" id="KW-0278">Fertilization</keyword>
<dbReference type="Pfam" id="PF00100">
    <property type="entry name" value="Zona_pellucida"/>
    <property type="match status" value="1"/>
</dbReference>
<evidence type="ECO:0000313" key="22">
    <source>
        <dbReference type="Proteomes" id="UP000261540"/>
    </source>
</evidence>
<feature type="domain" description="P-type" evidence="20">
    <location>
        <begin position="42"/>
        <end position="83"/>
    </location>
</feature>
<dbReference type="RefSeq" id="XP_023679701.1">
    <property type="nucleotide sequence ID" value="XM_023823933.2"/>
</dbReference>
<proteinExistence type="predicted"/>
<protein>
    <recommendedName>
        <fullName evidence="14">Zona pellucida sperm-binding protein 4</fullName>
    </recommendedName>
    <alternativeName>
        <fullName evidence="16">Zona pellucida glycoprotein 4</fullName>
    </alternativeName>
    <alternativeName>
        <fullName evidence="15">Zona pellucida protein B</fullName>
    </alternativeName>
</protein>
<dbReference type="OrthoDB" id="8919081at2759"/>
<dbReference type="Proteomes" id="UP000261540">
    <property type="component" value="Unplaced"/>
</dbReference>
<keyword evidence="2" id="KW-1003">Cell membrane</keyword>
<feature type="disulfide bond" evidence="17">
    <location>
        <begin position="57"/>
        <end position="72"/>
    </location>
</feature>
<feature type="chain" id="PRO_5017298618" description="Zona pellucida sperm-binding protein 4" evidence="18">
    <location>
        <begin position="35"/>
        <end position="406"/>
    </location>
</feature>
<keyword evidence="4" id="KW-0272">Extracellular matrix</keyword>
<dbReference type="PANTHER" id="PTHR23343:SF31">
    <property type="entry name" value="ZONA PELLUCIDA SPERM-BINDING PROTEIN 4"/>
    <property type="match status" value="1"/>
</dbReference>
<evidence type="ECO:0000256" key="8">
    <source>
        <dbReference type="ARBA" id="ARBA00023136"/>
    </source>
</evidence>
<dbReference type="GO" id="GO:0060468">
    <property type="term" value="P:prevention of polyspermy"/>
    <property type="evidence" value="ECO:0007669"/>
    <property type="project" value="TreeGrafter"/>
</dbReference>
<dbReference type="PROSITE" id="PS51034">
    <property type="entry name" value="ZP_2"/>
    <property type="match status" value="1"/>
</dbReference>
<evidence type="ECO:0000256" key="16">
    <source>
        <dbReference type="ARBA" id="ARBA00042573"/>
    </source>
</evidence>
<feature type="domain" description="ZP" evidence="19">
    <location>
        <begin position="88"/>
        <end position="368"/>
    </location>
</feature>
<evidence type="ECO:0000256" key="3">
    <source>
        <dbReference type="ARBA" id="ARBA00022525"/>
    </source>
</evidence>
<evidence type="ECO:0000256" key="4">
    <source>
        <dbReference type="ARBA" id="ARBA00022530"/>
    </source>
</evidence>
<keyword evidence="5" id="KW-0165">Cleavage on pair of basic residues</keyword>
<feature type="signal peptide" evidence="18">
    <location>
        <begin position="1"/>
        <end position="34"/>
    </location>
</feature>
<evidence type="ECO:0000259" key="19">
    <source>
        <dbReference type="PROSITE" id="PS51034"/>
    </source>
</evidence>
<dbReference type="InterPro" id="IPR055355">
    <property type="entry name" value="ZP-C"/>
</dbReference>
<dbReference type="Gene3D" id="2.60.40.4100">
    <property type="entry name" value="Zona pellucida, ZP-C domain"/>
    <property type="match status" value="1"/>
</dbReference>
<evidence type="ECO:0000256" key="9">
    <source>
        <dbReference type="ARBA" id="ARBA00023157"/>
    </source>
</evidence>
<evidence type="ECO:0000256" key="12">
    <source>
        <dbReference type="ARBA" id="ARBA00024183"/>
    </source>
</evidence>
<comment type="function">
    <text evidence="13">Component of the zona pellucida, an extracellular matrix surrounding oocytes which mediates sperm binding, induction of the acrosome reaction and prevents post-fertilization polyspermy. The zona pellucida is composed of 3 to 4 glycoproteins, ZP1, ZP2, ZP3, and ZP4. ZP4 may act as a sperm receptor.</text>
</comment>
<dbReference type="InterPro" id="IPR000519">
    <property type="entry name" value="P_trefoil_dom"/>
</dbReference>
<evidence type="ECO:0000256" key="10">
    <source>
        <dbReference type="ARBA" id="ARBA00023180"/>
    </source>
</evidence>
<evidence type="ECO:0000256" key="18">
    <source>
        <dbReference type="SAM" id="SignalP"/>
    </source>
</evidence>
<dbReference type="GeneID" id="111850252"/>
<dbReference type="GO" id="GO:0005886">
    <property type="term" value="C:plasma membrane"/>
    <property type="evidence" value="ECO:0007669"/>
    <property type="project" value="UniProtKB-SubCell"/>
</dbReference>
<dbReference type="PANTHER" id="PTHR23343">
    <property type="entry name" value="ZONA PELLUCIDA SPERM-BINDING PROTEIN"/>
    <property type="match status" value="1"/>
</dbReference>
<dbReference type="Pfam" id="PF23344">
    <property type="entry name" value="ZP-N"/>
    <property type="match status" value="1"/>
</dbReference>
<organism evidence="21 22">
    <name type="scientific">Paramormyrops kingsleyae</name>
    <dbReference type="NCBI Taxonomy" id="1676925"/>
    <lineage>
        <taxon>Eukaryota</taxon>
        <taxon>Metazoa</taxon>
        <taxon>Chordata</taxon>
        <taxon>Craniata</taxon>
        <taxon>Vertebrata</taxon>
        <taxon>Euteleostomi</taxon>
        <taxon>Actinopterygii</taxon>
        <taxon>Neopterygii</taxon>
        <taxon>Teleostei</taxon>
        <taxon>Osteoglossocephala</taxon>
        <taxon>Osteoglossomorpha</taxon>
        <taxon>Osteoglossiformes</taxon>
        <taxon>Mormyridae</taxon>
        <taxon>Paramormyrops</taxon>
    </lineage>
</organism>
<dbReference type="InterPro" id="IPR001507">
    <property type="entry name" value="ZP_dom"/>
</dbReference>
<dbReference type="AlphaFoldDB" id="A0A3B3SU21"/>
<keyword evidence="9 17" id="KW-1015">Disulfide bond</keyword>
<evidence type="ECO:0000256" key="17">
    <source>
        <dbReference type="PROSITE-ProRule" id="PRU00779"/>
    </source>
</evidence>
<comment type="subcellular location">
    <subcellularLocation>
        <location evidence="1">Cell membrane</location>
        <topology evidence="1">Single-pass type I membrane protein</topology>
    </subcellularLocation>
    <subcellularLocation>
        <location evidence="12">Zona pellucida</location>
    </subcellularLocation>
</comment>
<dbReference type="InterPro" id="IPR044913">
    <property type="entry name" value="P_trefoil_dom_sf"/>
</dbReference>
<dbReference type="GeneTree" id="ENSGT00940000163253"/>
<comment type="caution">
    <text evidence="17">Lacks conserved residue(s) required for the propagation of feature annotation.</text>
</comment>
<dbReference type="GO" id="GO:0007339">
    <property type="term" value="P:binding of sperm to zona pellucida"/>
    <property type="evidence" value="ECO:0007669"/>
    <property type="project" value="TreeGrafter"/>
</dbReference>
<keyword evidence="7" id="KW-1133">Transmembrane helix</keyword>
<dbReference type="SMART" id="SM00018">
    <property type="entry name" value="PD"/>
    <property type="match status" value="1"/>
</dbReference>
<evidence type="ECO:0000256" key="6">
    <source>
        <dbReference type="ARBA" id="ARBA00022692"/>
    </source>
</evidence>
<keyword evidence="10" id="KW-0325">Glycoprotein</keyword>
<evidence type="ECO:0000259" key="20">
    <source>
        <dbReference type="PROSITE" id="PS51448"/>
    </source>
</evidence>
<reference evidence="21" key="2">
    <citation type="submission" date="2025-09" db="UniProtKB">
        <authorList>
            <consortium name="Ensembl"/>
        </authorList>
    </citation>
    <scope>IDENTIFICATION</scope>
</reference>
<dbReference type="Gene3D" id="2.60.40.3210">
    <property type="entry name" value="Zona pellucida, ZP-N domain"/>
    <property type="match status" value="1"/>
</dbReference>
<evidence type="ECO:0000256" key="13">
    <source>
        <dbReference type="ARBA" id="ARBA00037545"/>
    </source>
</evidence>
<dbReference type="GO" id="GO:0032190">
    <property type="term" value="F:acrosin binding"/>
    <property type="evidence" value="ECO:0007669"/>
    <property type="project" value="TreeGrafter"/>
</dbReference>
<keyword evidence="8" id="KW-0472">Membrane</keyword>
<sequence>MILLFALLMEESRCIQQLWLHASVLLFVFAVSLAQKTAVKDAGASYDECQVYEKVPCGDPAICKAACEAINCCFDGQQCYYGNAVTVQCTRDGQFVIVVAKDSTVPPMDLTSISLLGGEAPCSPVVTTNAVAMYNFPVTACGTLVKVEGNYVVYENRMSSLYEVGVWPLGSITRDSHYELLFQCRYWGTDLSLVAEVNTVPPPLPVAAPGPLWVELRLAKGQCFSKLPEGATAYASYYQESDYPLTMPLQQPLYVEVRLLNRTDSNLVLLLQSCWATAGPDPLSLPQWRLLSDGCPYQGDKYLTTLVPVDGSSGLPFPTHYKRFIVQMFAFVDPASKQHLQGKVFIHCSAVVCCPSATDRCEQRCFRKGSDVAAVHKGPSHDEPIVSSGELDLVAPIRFRVPAGRG</sequence>
<accession>A0A3B3SU21</accession>
<keyword evidence="22" id="KW-1185">Reference proteome</keyword>
<evidence type="ECO:0000256" key="7">
    <source>
        <dbReference type="ARBA" id="ARBA00022989"/>
    </source>
</evidence>
<dbReference type="PRINTS" id="PR00023">
    <property type="entry name" value="ZPELLUCIDA"/>
</dbReference>
<dbReference type="Ensembl" id="ENSPKIT00000014746.1">
    <property type="protein sequence ID" value="ENSPKIP00000033850.1"/>
    <property type="gene ID" value="ENSPKIG00000013398.1"/>
</dbReference>
<reference evidence="21" key="1">
    <citation type="submission" date="2025-08" db="UniProtKB">
        <authorList>
            <consortium name="Ensembl"/>
        </authorList>
    </citation>
    <scope>IDENTIFICATION</scope>
</reference>
<keyword evidence="18" id="KW-0732">Signal</keyword>